<evidence type="ECO:0000259" key="9">
    <source>
        <dbReference type="PROSITE" id="PS51456"/>
    </source>
</evidence>
<dbReference type="InterPro" id="IPR025659">
    <property type="entry name" value="Tubby-like_C"/>
</dbReference>
<dbReference type="CDD" id="cd22249">
    <property type="entry name" value="UDM1_RNF168_RNF169-like"/>
    <property type="match status" value="1"/>
</dbReference>
<keyword evidence="4 6" id="KW-0505">Motor protein</keyword>
<dbReference type="Gene3D" id="1.20.58.530">
    <property type="match status" value="1"/>
</dbReference>
<keyword evidence="3 6" id="KW-0518">Myosin</keyword>
<dbReference type="SUPFAM" id="SSF54518">
    <property type="entry name" value="Tubby C-terminal domain-like"/>
    <property type="match status" value="1"/>
</dbReference>
<dbReference type="SMART" id="SM00456">
    <property type="entry name" value="WW"/>
    <property type="match status" value="1"/>
</dbReference>
<organism evidence="10">
    <name type="scientific">Haptolina brevifila</name>
    <dbReference type="NCBI Taxonomy" id="156173"/>
    <lineage>
        <taxon>Eukaryota</taxon>
        <taxon>Haptista</taxon>
        <taxon>Haptophyta</taxon>
        <taxon>Prymnesiophyceae</taxon>
        <taxon>Prymnesiales</taxon>
        <taxon>Prymnesiaceae</taxon>
        <taxon>Haptolina</taxon>
    </lineage>
</organism>
<sequence length="1338" mass="147946">METLRNRHTNNLIYTKNGAVLVAINPYKEVNVGSQQHLERYKSSMALENEPPHIFATAAATHRALISDGCNQAVVISGESGAGKTESARYILQYLRFVSNASEALEERVTKSQPITEAFGCAKTIRNDNSSRFGKFLKLYFDHSAKIKGASLSTYLLEKSRITHIGSGERAYHIFYELLRGSTPAELQGLKLPGADVTMYQYLKHGDQVPAKYDVIGFKELKEAFTSQSISIEEQNMYWQLLAGVLLLGNVVFDPSKPEAAAIMPQSASALDNCEHNLGLQAGSISKALTKRKIKAGAEMVEQDLKLDAANDGRDALSKAIYSKLFDFLIVKINEALRAGNDVVSEADARIVGIVDIFGFEVFKVNSLEQLCINFTNEKLQALFTKTVFEETLKAYAADGIDAAEITYTDNKELLAMFDVPNTGLFNLLAEECMVPKGSDKGFTEKLHDAQKKGSPLSQVKGLQRSDGFQITHFAGSVTYSTKDWLNKNKDPLNGDLVVLMQFSDNRVLRDLFTDDSTAPPAGGKGAKFKSNKFKGVVDTFRTQLTALNSVLSSSQLHFVRCFKPNDSKAADSWEDDVVSRQLHTSGVLDALRVARTGFPDRMVFADFSNMFGDIAGVPHKDPRPARDKCLVVLDKMEIPEGKYKIGKERVFLSLGVLDALKTKRTEKMAKVAIVMQAGSRGMAARKRAKAIREARLKAQQAMEAAAQGTDIPAIQAAIQAAVQAGVGLAPKGAASLKLANARLQELQRIERERLEATQALETAMAGYDMNALRSALQAAGAKNVDPAIVKRGSDRLAKLEEEERLRIEEEKRLAAVAAAEKEAAERKLAEERRKRAEEETARRKMEEESVKNAKAAEERAKQLAEEQAEREKANAAEAAQLRALEEAEEKERLAIEEEEQLRQLTLDEIEKRKIQFRSEPSDVLEYAVYLGMDLKEDIMLLWIADEALQAEDPEGWDQAESPNGDVYYIHTVTQQVLWQHPLDYNYQQKYYKAKNPDSDTGDGEEAPSAVPPTPPPPAPSAHQAPSERKPDPEPPGRSQGAPGSFGGVPDRSLSSDEQLRAKLQQLIGTRHEQLSAMLLEPACTQRPVQCYVIRHKSRMGAARFDFFMSLSQTKDMYCFTGKKINSVAGKAAYQISLDQDDSRKSKTGTDTIIGRIRAQHKSMDYTLYDNGSAPGTPEAKKDKSSLRRELMHVHFVNSLRNRNPGAMDVALPDVDREGNAVRVTPEVDGGKDGLEEKLKAAATGRGVGISVFKNREPKWNAESQMYQLDFRGRATHASCKNIQLTRKDGDQSDAQMLMGKVDDNKFNVDFQYPFSALQAFAFALVVFDNSSSGMTLS</sequence>
<proteinExistence type="inferred from homology"/>
<dbReference type="PROSITE" id="PS50020">
    <property type="entry name" value="WW_DOMAIN_2"/>
    <property type="match status" value="1"/>
</dbReference>
<evidence type="ECO:0000256" key="4">
    <source>
        <dbReference type="ARBA" id="ARBA00023175"/>
    </source>
</evidence>
<dbReference type="InterPro" id="IPR036961">
    <property type="entry name" value="Kinesin_motor_dom_sf"/>
</dbReference>
<evidence type="ECO:0000256" key="7">
    <source>
        <dbReference type="SAM" id="MobiDB-lite"/>
    </source>
</evidence>
<feature type="domain" description="WW" evidence="8">
    <location>
        <begin position="951"/>
        <end position="984"/>
    </location>
</feature>
<dbReference type="PANTHER" id="PTHR13140:SF706">
    <property type="entry name" value="DILUTE CLASS UNCONVENTIONAL MYOSIN, ISOFORM C"/>
    <property type="match status" value="1"/>
</dbReference>
<dbReference type="GO" id="GO:0007015">
    <property type="term" value="P:actin filament organization"/>
    <property type="evidence" value="ECO:0007669"/>
    <property type="project" value="TreeGrafter"/>
</dbReference>
<accession>A0A7S2DIW8</accession>
<dbReference type="EMBL" id="HBGU01031707">
    <property type="protein sequence ID" value="CAD9454449.1"/>
    <property type="molecule type" value="Transcribed_RNA"/>
</dbReference>
<evidence type="ECO:0000259" key="8">
    <source>
        <dbReference type="PROSITE" id="PS50020"/>
    </source>
</evidence>
<feature type="region of interest" description="Disordered" evidence="7">
    <location>
        <begin position="993"/>
        <end position="1057"/>
    </location>
</feature>
<dbReference type="Gene3D" id="1.20.120.720">
    <property type="entry name" value="Myosin VI head, motor domain, U50 subdomain"/>
    <property type="match status" value="1"/>
</dbReference>
<dbReference type="GO" id="GO:0016020">
    <property type="term" value="C:membrane"/>
    <property type="evidence" value="ECO:0007669"/>
    <property type="project" value="TreeGrafter"/>
</dbReference>
<evidence type="ECO:0000313" key="10">
    <source>
        <dbReference type="EMBL" id="CAD9454449.1"/>
    </source>
</evidence>
<evidence type="ECO:0000256" key="3">
    <source>
        <dbReference type="ARBA" id="ARBA00023123"/>
    </source>
</evidence>
<dbReference type="PROSITE" id="PS51456">
    <property type="entry name" value="MYOSIN_MOTOR"/>
    <property type="match status" value="1"/>
</dbReference>
<dbReference type="PANTHER" id="PTHR13140">
    <property type="entry name" value="MYOSIN"/>
    <property type="match status" value="1"/>
</dbReference>
<evidence type="ECO:0000256" key="1">
    <source>
        <dbReference type="ARBA" id="ARBA00022741"/>
    </source>
</evidence>
<keyword evidence="2 6" id="KW-0067">ATP-binding</keyword>
<dbReference type="Pfam" id="PF00397">
    <property type="entry name" value="WW"/>
    <property type="match status" value="1"/>
</dbReference>
<feature type="region of interest" description="Disordered" evidence="7">
    <location>
        <begin position="832"/>
        <end position="870"/>
    </location>
</feature>
<dbReference type="Pfam" id="PF01167">
    <property type="entry name" value="Tub"/>
    <property type="match status" value="1"/>
</dbReference>
<evidence type="ECO:0000256" key="6">
    <source>
        <dbReference type="PROSITE-ProRule" id="PRU00782"/>
    </source>
</evidence>
<evidence type="ECO:0000256" key="2">
    <source>
        <dbReference type="ARBA" id="ARBA00022840"/>
    </source>
</evidence>
<dbReference type="InterPro" id="IPR000007">
    <property type="entry name" value="Tubby_C"/>
</dbReference>
<feature type="domain" description="Myosin motor" evidence="9">
    <location>
        <begin position="1"/>
        <end position="666"/>
    </location>
</feature>
<dbReference type="InterPro" id="IPR027417">
    <property type="entry name" value="P-loop_NTPase"/>
</dbReference>
<protein>
    <recommendedName>
        <fullName evidence="11">Myosin motor domain-containing protein</fullName>
    </recommendedName>
</protein>
<dbReference type="Gene3D" id="1.10.10.820">
    <property type="match status" value="1"/>
</dbReference>
<keyword evidence="5 6" id="KW-0009">Actin-binding</keyword>
<dbReference type="CDD" id="cd00201">
    <property type="entry name" value="WW"/>
    <property type="match status" value="1"/>
</dbReference>
<dbReference type="InterPro" id="IPR036020">
    <property type="entry name" value="WW_dom_sf"/>
</dbReference>
<feature type="compositionally biased region" description="Basic and acidic residues" evidence="7">
    <location>
        <begin position="1026"/>
        <end position="1035"/>
    </location>
</feature>
<dbReference type="GO" id="GO:0005524">
    <property type="term" value="F:ATP binding"/>
    <property type="evidence" value="ECO:0007669"/>
    <property type="project" value="UniProtKB-UniRule"/>
</dbReference>
<name>A0A7S2DIW8_9EUKA</name>
<dbReference type="PRINTS" id="PR00193">
    <property type="entry name" value="MYOSINHEAVY"/>
</dbReference>
<gene>
    <name evidence="10" type="ORF">CBRE1094_LOCUS17321</name>
</gene>
<dbReference type="PROSITE" id="PS50096">
    <property type="entry name" value="IQ"/>
    <property type="match status" value="1"/>
</dbReference>
<dbReference type="GO" id="GO:0016459">
    <property type="term" value="C:myosin complex"/>
    <property type="evidence" value="ECO:0007669"/>
    <property type="project" value="UniProtKB-KW"/>
</dbReference>
<comment type="similarity">
    <text evidence="6">Belongs to the TRAFAC class myosin-kinesin ATPase superfamily. Myosin family.</text>
</comment>
<reference evidence="10" key="1">
    <citation type="submission" date="2021-01" db="EMBL/GenBank/DDBJ databases">
        <authorList>
            <person name="Corre E."/>
            <person name="Pelletier E."/>
            <person name="Niang G."/>
            <person name="Scheremetjew M."/>
            <person name="Finn R."/>
            <person name="Kale V."/>
            <person name="Holt S."/>
            <person name="Cochrane G."/>
            <person name="Meng A."/>
            <person name="Brown T."/>
            <person name="Cohen L."/>
        </authorList>
    </citation>
    <scope>NUCLEOTIDE SEQUENCE</scope>
    <source>
        <strain evidence="10">UTEX LB 985</strain>
    </source>
</reference>
<dbReference type="Pfam" id="PF00063">
    <property type="entry name" value="Myosin_head"/>
    <property type="match status" value="1"/>
</dbReference>
<dbReference type="CDD" id="cd00124">
    <property type="entry name" value="MYSc"/>
    <property type="match status" value="1"/>
</dbReference>
<dbReference type="Gene3D" id="3.30.1470.10">
    <property type="entry name" value="Photosystem I PsaD, reaction center subunit II"/>
    <property type="match status" value="1"/>
</dbReference>
<dbReference type="SUPFAM" id="SSF51045">
    <property type="entry name" value="WW domain"/>
    <property type="match status" value="1"/>
</dbReference>
<dbReference type="GO" id="GO:0051015">
    <property type="term" value="F:actin filament binding"/>
    <property type="evidence" value="ECO:0007669"/>
    <property type="project" value="TreeGrafter"/>
</dbReference>
<dbReference type="InterPro" id="IPR001202">
    <property type="entry name" value="WW_dom"/>
</dbReference>
<evidence type="ECO:0000256" key="5">
    <source>
        <dbReference type="ARBA" id="ARBA00023203"/>
    </source>
</evidence>
<dbReference type="GO" id="GO:0000146">
    <property type="term" value="F:microfilament motor activity"/>
    <property type="evidence" value="ECO:0007669"/>
    <property type="project" value="TreeGrafter"/>
</dbReference>
<keyword evidence="1 6" id="KW-0547">Nucleotide-binding</keyword>
<dbReference type="Gene3D" id="1.20.5.4820">
    <property type="match status" value="1"/>
</dbReference>
<feature type="compositionally biased region" description="Pro residues" evidence="7">
    <location>
        <begin position="1010"/>
        <end position="1020"/>
    </location>
</feature>
<feature type="binding site" evidence="6">
    <location>
        <begin position="78"/>
        <end position="85"/>
    </location>
    <ligand>
        <name>ATP</name>
        <dbReference type="ChEBI" id="CHEBI:30616"/>
    </ligand>
</feature>
<feature type="region of interest" description="Actin-binding" evidence="6">
    <location>
        <begin position="545"/>
        <end position="567"/>
    </location>
</feature>
<dbReference type="InterPro" id="IPR001609">
    <property type="entry name" value="Myosin_head_motor_dom-like"/>
</dbReference>
<dbReference type="GO" id="GO:0005737">
    <property type="term" value="C:cytoplasm"/>
    <property type="evidence" value="ECO:0007669"/>
    <property type="project" value="TreeGrafter"/>
</dbReference>
<evidence type="ECO:0008006" key="11">
    <source>
        <dbReference type="Google" id="ProtNLM"/>
    </source>
</evidence>
<dbReference type="SMART" id="SM00242">
    <property type="entry name" value="MYSc"/>
    <property type="match status" value="1"/>
</dbReference>
<dbReference type="Gene3D" id="3.40.850.10">
    <property type="entry name" value="Kinesin motor domain"/>
    <property type="match status" value="1"/>
</dbReference>
<dbReference type="Gene3D" id="3.20.90.10">
    <property type="entry name" value="Tubby Protein, Chain A"/>
    <property type="match status" value="1"/>
</dbReference>
<dbReference type="SUPFAM" id="SSF52540">
    <property type="entry name" value="P-loop containing nucleoside triphosphate hydrolases"/>
    <property type="match status" value="1"/>
</dbReference>